<dbReference type="InterPro" id="IPR006258">
    <property type="entry name" value="Lipoamide_DH"/>
</dbReference>
<keyword evidence="5" id="KW-0676">Redox-active center</keyword>
<comment type="similarity">
    <text evidence="1 5">Belongs to the class-I pyridine nucleotide-disulfide oxidoreductase family.</text>
</comment>
<dbReference type="PIRSF" id="PIRSF000350">
    <property type="entry name" value="Mercury_reductase_MerA"/>
    <property type="match status" value="1"/>
</dbReference>
<accession>B8D2P1</accession>
<organism evidence="8 9">
    <name type="scientific">Desulfurococcus amylolyticus (strain DSM 18924 / JCM 16383 / VKM B-2413 / 1221n)</name>
    <name type="common">Desulfurococcus kamchatkensis</name>
    <dbReference type="NCBI Taxonomy" id="490899"/>
    <lineage>
        <taxon>Archaea</taxon>
        <taxon>Thermoproteota</taxon>
        <taxon>Thermoprotei</taxon>
        <taxon>Desulfurococcales</taxon>
        <taxon>Desulfurococcaceae</taxon>
        <taxon>Desulfurococcus</taxon>
    </lineage>
</organism>
<dbReference type="Pfam" id="PF02852">
    <property type="entry name" value="Pyr_redox_dim"/>
    <property type="match status" value="1"/>
</dbReference>
<dbReference type="HOGENOM" id="CLU_016755_0_3_2"/>
<dbReference type="InterPro" id="IPR050151">
    <property type="entry name" value="Class-I_Pyr_Nuc-Dis_Oxidored"/>
</dbReference>
<dbReference type="EMBL" id="CP001140">
    <property type="protein sequence ID" value="ACL10622.1"/>
    <property type="molecule type" value="Genomic_DNA"/>
</dbReference>
<dbReference type="RefSeq" id="WP_012607964.1">
    <property type="nucleotide sequence ID" value="NC_011766.1"/>
</dbReference>
<dbReference type="AlphaFoldDB" id="B8D2P1"/>
<dbReference type="SUPFAM" id="SSF55424">
    <property type="entry name" value="FAD/NAD-linked reductases, dimerisation (C-terminal) domain"/>
    <property type="match status" value="1"/>
</dbReference>
<keyword evidence="2 5" id="KW-0285">Flavoprotein</keyword>
<dbReference type="PRINTS" id="PR00368">
    <property type="entry name" value="FADPNR"/>
</dbReference>
<dbReference type="GO" id="GO:0006103">
    <property type="term" value="P:2-oxoglutarate metabolic process"/>
    <property type="evidence" value="ECO:0007669"/>
    <property type="project" value="TreeGrafter"/>
</dbReference>
<evidence type="ECO:0000259" key="7">
    <source>
        <dbReference type="Pfam" id="PF07992"/>
    </source>
</evidence>
<dbReference type="Gene3D" id="3.30.390.30">
    <property type="match status" value="1"/>
</dbReference>
<sequence>MRYDTVVVGSGTGGYPGAIYLAQKGLKVAVVEEHLIGGECTNYGCVPSKAFYQVAEAIRSIEKIGGEASVKWENLVEWVSQVVRESREGIKGLFESHGIDVIEGRAILKTQREIVISAGEEKRRIEAGKILLALGTDPSPIPGVSFDSEGIISNREALYMREKPGEVLIIGGGVIGVELANILSSFKVGVTVVELMDHILPTMDRDVAQALKTHLSSRGVKIYEKTTVKSMTKTGGKYLAELSNGLKLEVDKVLIATGRKPRTREAGLVENNIALDQKGFIKINERQETSIPGIYASGDVVGGPLLAHKAILESISAARWMSGEEGFHIDYSSIPSTIFTGLEIASIGYTEKELTSRGVKYVKVRIPAYYLSAVKIKGGKQSFIKVLLDERQEKILGVHIVAPNASEVISAYIPLYLGKIGFGDISRIPYPHLTVSESLRDFAEYLLGNPVHLLKK</sequence>
<dbReference type="GeneID" id="7170571"/>
<dbReference type="SUPFAM" id="SSF51905">
    <property type="entry name" value="FAD/NAD(P)-binding domain"/>
    <property type="match status" value="1"/>
</dbReference>
<comment type="cofactor">
    <cofactor evidence="5">
        <name>FAD</name>
        <dbReference type="ChEBI" id="CHEBI:57692"/>
    </cofactor>
    <text evidence="5">Binds 1 FAD per subunit.</text>
</comment>
<keyword evidence="3 5" id="KW-0274">FAD</keyword>
<reference evidence="8 9" key="1">
    <citation type="journal article" date="2009" name="J. Bacteriol.">
        <title>Complete genome sequence of the anaerobic, protein-degrading hyperthermophilic crenarchaeon Desulfurococcus kamchatkensis.</title>
        <authorList>
            <person name="Ravin N.V."/>
            <person name="Mardanov A.V."/>
            <person name="Beletsky A.V."/>
            <person name="Kublanov I.V."/>
            <person name="Kolganova T.V."/>
            <person name="Lebedinsky A.V."/>
            <person name="Chernyh N.A."/>
            <person name="Bonch-Osmolovskaya E.A."/>
            <person name="Skryabin K.G."/>
        </authorList>
    </citation>
    <scope>NUCLEOTIDE SEQUENCE [LARGE SCALE GENOMIC DNA]</scope>
    <source>
        <strain evidence="9">DSM 18924 / JCM 16383 / VKM B-2413 / 1221n</strain>
    </source>
</reference>
<feature type="domain" description="FAD/NAD(P)-binding" evidence="7">
    <location>
        <begin position="3"/>
        <end position="311"/>
    </location>
</feature>
<keyword evidence="5" id="KW-0560">Oxidoreductase</keyword>
<dbReference type="InterPro" id="IPR036188">
    <property type="entry name" value="FAD/NAD-bd_sf"/>
</dbReference>
<dbReference type="GO" id="GO:0004148">
    <property type="term" value="F:dihydrolipoyl dehydrogenase (NADH) activity"/>
    <property type="evidence" value="ECO:0007669"/>
    <property type="project" value="UniProtKB-EC"/>
</dbReference>
<evidence type="ECO:0000313" key="9">
    <source>
        <dbReference type="Proteomes" id="UP000006903"/>
    </source>
</evidence>
<proteinExistence type="inferred from homology"/>
<dbReference type="EC" id="1.8.1.4" evidence="5"/>
<dbReference type="Proteomes" id="UP000006903">
    <property type="component" value="Chromosome"/>
</dbReference>
<dbReference type="eggNOG" id="arCOG01068">
    <property type="taxonomic scope" value="Archaea"/>
</dbReference>
<protein>
    <recommendedName>
        <fullName evidence="5">Dihydrolipoyl dehydrogenase</fullName>
        <ecNumber evidence="5">1.8.1.4</ecNumber>
    </recommendedName>
</protein>
<dbReference type="InterPro" id="IPR023753">
    <property type="entry name" value="FAD/NAD-binding_dom"/>
</dbReference>
<gene>
    <name evidence="8" type="ordered locus">DKAM_0296</name>
</gene>
<dbReference type="Pfam" id="PF07992">
    <property type="entry name" value="Pyr_redox_2"/>
    <property type="match status" value="1"/>
</dbReference>
<dbReference type="GO" id="GO:0005737">
    <property type="term" value="C:cytoplasm"/>
    <property type="evidence" value="ECO:0007669"/>
    <property type="project" value="UniProtKB-ARBA"/>
</dbReference>
<evidence type="ECO:0000256" key="1">
    <source>
        <dbReference type="ARBA" id="ARBA00007532"/>
    </source>
</evidence>
<dbReference type="STRING" id="490899.DKAM_0296"/>
<comment type="miscellaneous">
    <text evidence="5">The active site is a redox-active disulfide bond.</text>
</comment>
<evidence type="ECO:0000259" key="6">
    <source>
        <dbReference type="Pfam" id="PF02852"/>
    </source>
</evidence>
<dbReference type="InterPro" id="IPR004099">
    <property type="entry name" value="Pyr_nucl-diS_OxRdtase_dimer"/>
</dbReference>
<dbReference type="InterPro" id="IPR016156">
    <property type="entry name" value="FAD/NAD-linked_Rdtase_dimer_sf"/>
</dbReference>
<keyword evidence="4 5" id="KW-0520">NAD</keyword>
<evidence type="ECO:0000256" key="3">
    <source>
        <dbReference type="ARBA" id="ARBA00022827"/>
    </source>
</evidence>
<name>B8D2P1_DESA1</name>
<evidence type="ECO:0000313" key="8">
    <source>
        <dbReference type="EMBL" id="ACL10622.1"/>
    </source>
</evidence>
<comment type="catalytic activity">
    <reaction evidence="5">
        <text>N(6)-[(R)-dihydrolipoyl]-L-lysyl-[protein] + NAD(+) = N(6)-[(R)-lipoyl]-L-lysyl-[protein] + NADH + H(+)</text>
        <dbReference type="Rhea" id="RHEA:15045"/>
        <dbReference type="Rhea" id="RHEA-COMP:10474"/>
        <dbReference type="Rhea" id="RHEA-COMP:10475"/>
        <dbReference type="ChEBI" id="CHEBI:15378"/>
        <dbReference type="ChEBI" id="CHEBI:57540"/>
        <dbReference type="ChEBI" id="CHEBI:57945"/>
        <dbReference type="ChEBI" id="CHEBI:83099"/>
        <dbReference type="ChEBI" id="CHEBI:83100"/>
        <dbReference type="EC" id="1.8.1.4"/>
    </reaction>
</comment>
<dbReference type="Gene3D" id="3.50.50.60">
    <property type="entry name" value="FAD/NAD(P)-binding domain"/>
    <property type="match status" value="2"/>
</dbReference>
<dbReference type="InterPro" id="IPR001100">
    <property type="entry name" value="Pyr_nuc-diS_OxRdtase"/>
</dbReference>
<dbReference type="KEGG" id="dka:DKAM_0296"/>
<dbReference type="GO" id="GO:0050660">
    <property type="term" value="F:flavin adenine dinucleotide binding"/>
    <property type="evidence" value="ECO:0007669"/>
    <property type="project" value="InterPro"/>
</dbReference>
<feature type="domain" description="Pyridine nucleotide-disulphide oxidoreductase dimerisation" evidence="6">
    <location>
        <begin position="334"/>
        <end position="440"/>
    </location>
</feature>
<dbReference type="PANTHER" id="PTHR22912">
    <property type="entry name" value="DISULFIDE OXIDOREDUCTASE"/>
    <property type="match status" value="1"/>
</dbReference>
<evidence type="ECO:0000256" key="4">
    <source>
        <dbReference type="ARBA" id="ARBA00023027"/>
    </source>
</evidence>
<evidence type="ECO:0000256" key="5">
    <source>
        <dbReference type="RuleBase" id="RU003692"/>
    </source>
</evidence>
<dbReference type="NCBIfam" id="TIGR01350">
    <property type="entry name" value="lipoamide_DH"/>
    <property type="match status" value="1"/>
</dbReference>
<dbReference type="PRINTS" id="PR00411">
    <property type="entry name" value="PNDRDTASEI"/>
</dbReference>
<dbReference type="PANTHER" id="PTHR22912:SF151">
    <property type="entry name" value="DIHYDROLIPOYL DEHYDROGENASE, MITOCHONDRIAL"/>
    <property type="match status" value="1"/>
</dbReference>
<evidence type="ECO:0000256" key="2">
    <source>
        <dbReference type="ARBA" id="ARBA00022630"/>
    </source>
</evidence>